<protein>
    <submittedName>
        <fullName evidence="7">L-lactate dehydrogenase (Cytochrome)</fullName>
        <ecNumber evidence="7">1.1.2.3</ecNumber>
    </submittedName>
</protein>
<evidence type="ECO:0000256" key="1">
    <source>
        <dbReference type="ARBA" id="ARBA00001917"/>
    </source>
</evidence>
<evidence type="ECO:0000259" key="6">
    <source>
        <dbReference type="PROSITE" id="PS51349"/>
    </source>
</evidence>
<dbReference type="InterPro" id="IPR012133">
    <property type="entry name" value="Alpha-hydoxy_acid_DH_FMN"/>
</dbReference>
<proteinExistence type="inferred from homology"/>
<dbReference type="RefSeq" id="WP_307249748.1">
    <property type="nucleotide sequence ID" value="NZ_JAUSQZ010000001.1"/>
</dbReference>
<dbReference type="PROSITE" id="PS00557">
    <property type="entry name" value="FMN_HYDROXY_ACID_DH_1"/>
    <property type="match status" value="1"/>
</dbReference>
<comment type="caution">
    <text evidence="7">The sequence shown here is derived from an EMBL/GenBank/DDBJ whole genome shotgun (WGS) entry which is preliminary data.</text>
</comment>
<dbReference type="EMBL" id="JAUSQZ010000001">
    <property type="protein sequence ID" value="MDP9830684.1"/>
    <property type="molecule type" value="Genomic_DNA"/>
</dbReference>
<feature type="domain" description="FMN hydroxy acid dehydrogenase" evidence="6">
    <location>
        <begin position="22"/>
        <end position="402"/>
    </location>
</feature>
<dbReference type="PANTHER" id="PTHR10578">
    <property type="entry name" value="S -2-HYDROXY-ACID OXIDASE-RELATED"/>
    <property type="match status" value="1"/>
</dbReference>
<sequence>MKPREIRELIQLRPPALDQVERRLAAARTVEDLHRFARRSLPRSVLDYVDGGADDELSLTGNVDAFRQWRFSPRSLVDVSAPSLEGSVLGERVALPLGLSPTGYTRMISPLGEPAVARAAAAAGIPYVLSTMATTSLEELARQAPDLDRWFQLYVWKDREMALKLVERAAAADYRVLEIAVDTAVSGYRVRDVRNGFTIPPSLTLGGLVDIGLRPRYWTGMLRSPSLEFANLTDAMSGGGYTIANITSQFDPAVSWDDIARIREVWPGKLLLKGPVSATDAVRAASLGVDGVHLSNHGGRQLDRTVAPIDLVAPVRAALGPDATVLVDSGVRHGADIAVALALGADACFVGRPYLWGLAAAGQPGVSKVIQLLADQLKRTMQLNGVTTIEALKSAEDLLIRR</sequence>
<reference evidence="7 8" key="1">
    <citation type="submission" date="2023-07" db="EMBL/GenBank/DDBJ databases">
        <title>Sequencing the genomes of 1000 actinobacteria strains.</title>
        <authorList>
            <person name="Klenk H.-P."/>
        </authorList>
    </citation>
    <scope>NUCLEOTIDE SEQUENCE [LARGE SCALE GENOMIC DNA]</scope>
    <source>
        <strain evidence="7 8">DSM 44388</strain>
    </source>
</reference>
<dbReference type="PROSITE" id="PS51349">
    <property type="entry name" value="FMN_HYDROXY_ACID_DH_2"/>
    <property type="match status" value="1"/>
</dbReference>
<dbReference type="PANTHER" id="PTHR10578:SF107">
    <property type="entry name" value="2-HYDROXYACID OXIDASE 1"/>
    <property type="match status" value="1"/>
</dbReference>
<dbReference type="Pfam" id="PF01070">
    <property type="entry name" value="FMN_dh"/>
    <property type="match status" value="1"/>
</dbReference>
<dbReference type="GO" id="GO:0004460">
    <property type="term" value="F:L-lactate dehydrogenase (cytochrome) activity"/>
    <property type="evidence" value="ECO:0007669"/>
    <property type="project" value="UniProtKB-EC"/>
</dbReference>
<accession>A0ABT9PE58</accession>
<name>A0ABT9PE58_9ACTN</name>
<evidence type="ECO:0000256" key="3">
    <source>
        <dbReference type="ARBA" id="ARBA00022643"/>
    </source>
</evidence>
<dbReference type="EC" id="1.1.2.3" evidence="7"/>
<keyword evidence="3" id="KW-0288">FMN</keyword>
<dbReference type="Proteomes" id="UP001235712">
    <property type="component" value="Unassembled WGS sequence"/>
</dbReference>
<dbReference type="CDD" id="cd02809">
    <property type="entry name" value="alpha_hydroxyacid_oxid_FMN"/>
    <property type="match status" value="1"/>
</dbReference>
<comment type="cofactor">
    <cofactor evidence="1">
        <name>FMN</name>
        <dbReference type="ChEBI" id="CHEBI:58210"/>
    </cofactor>
</comment>
<dbReference type="InterPro" id="IPR013785">
    <property type="entry name" value="Aldolase_TIM"/>
</dbReference>
<keyword evidence="2" id="KW-0285">Flavoprotein</keyword>
<dbReference type="InterPro" id="IPR008259">
    <property type="entry name" value="FMN_hydac_DH_AS"/>
</dbReference>
<dbReference type="InterPro" id="IPR037396">
    <property type="entry name" value="FMN_HAD"/>
</dbReference>
<dbReference type="Gene3D" id="3.20.20.70">
    <property type="entry name" value="Aldolase class I"/>
    <property type="match status" value="1"/>
</dbReference>
<keyword evidence="8" id="KW-1185">Reference proteome</keyword>
<evidence type="ECO:0000256" key="5">
    <source>
        <dbReference type="ARBA" id="ARBA00024042"/>
    </source>
</evidence>
<dbReference type="PIRSF" id="PIRSF000138">
    <property type="entry name" value="Al-hdrx_acd_dh"/>
    <property type="match status" value="1"/>
</dbReference>
<comment type="similarity">
    <text evidence="5">Belongs to the FMN-dependent alpha-hydroxy acid dehydrogenase family.</text>
</comment>
<dbReference type="InterPro" id="IPR000262">
    <property type="entry name" value="FMN-dep_DH"/>
</dbReference>
<evidence type="ECO:0000313" key="8">
    <source>
        <dbReference type="Proteomes" id="UP001235712"/>
    </source>
</evidence>
<gene>
    <name evidence="7" type="ORF">J2S57_006433</name>
</gene>
<dbReference type="SUPFAM" id="SSF51395">
    <property type="entry name" value="FMN-linked oxidoreductases"/>
    <property type="match status" value="1"/>
</dbReference>
<evidence type="ECO:0000313" key="7">
    <source>
        <dbReference type="EMBL" id="MDP9830684.1"/>
    </source>
</evidence>
<evidence type="ECO:0000256" key="2">
    <source>
        <dbReference type="ARBA" id="ARBA00022630"/>
    </source>
</evidence>
<organism evidence="7 8">
    <name type="scientific">Kineosporia succinea</name>
    <dbReference type="NCBI Taxonomy" id="84632"/>
    <lineage>
        <taxon>Bacteria</taxon>
        <taxon>Bacillati</taxon>
        <taxon>Actinomycetota</taxon>
        <taxon>Actinomycetes</taxon>
        <taxon>Kineosporiales</taxon>
        <taxon>Kineosporiaceae</taxon>
        <taxon>Kineosporia</taxon>
    </lineage>
</organism>
<evidence type="ECO:0000256" key="4">
    <source>
        <dbReference type="ARBA" id="ARBA00023002"/>
    </source>
</evidence>
<keyword evidence="4 7" id="KW-0560">Oxidoreductase</keyword>